<sequence length="186" mass="19993">MSNLTQQAPVLESDGTGALADARRSLHQRRSTSFDVIEDSCGAASDGAPGRVMRAVRRSEMQIGGSALEPRSGSAEPRSAPDEPRPAQRGTPARRRRVERVRSALDPRKLPQRVRDLSTEVMCLQPLRSLVERQVRPAARRAPIQSGAPGGAPGAASSQRVGATRAVQQQQQQQQQQQGGLHALLA</sequence>
<organism evidence="2 3">
    <name type="scientific">Monoraphidium neglectum</name>
    <dbReference type="NCBI Taxonomy" id="145388"/>
    <lineage>
        <taxon>Eukaryota</taxon>
        <taxon>Viridiplantae</taxon>
        <taxon>Chlorophyta</taxon>
        <taxon>core chlorophytes</taxon>
        <taxon>Chlorophyceae</taxon>
        <taxon>CS clade</taxon>
        <taxon>Sphaeropleales</taxon>
        <taxon>Selenastraceae</taxon>
        <taxon>Monoraphidium</taxon>
    </lineage>
</organism>
<dbReference type="RefSeq" id="XP_013897861.1">
    <property type="nucleotide sequence ID" value="XM_014042407.1"/>
</dbReference>
<gene>
    <name evidence="2" type="ORF">MNEG_9118</name>
</gene>
<proteinExistence type="predicted"/>
<keyword evidence="3" id="KW-1185">Reference proteome</keyword>
<feature type="region of interest" description="Disordered" evidence="1">
    <location>
        <begin position="138"/>
        <end position="186"/>
    </location>
</feature>
<accession>A0A0D2MDL4</accession>
<evidence type="ECO:0000256" key="1">
    <source>
        <dbReference type="SAM" id="MobiDB-lite"/>
    </source>
</evidence>
<dbReference type="EMBL" id="KK102045">
    <property type="protein sequence ID" value="KIY98841.1"/>
    <property type="molecule type" value="Genomic_DNA"/>
</dbReference>
<protein>
    <submittedName>
        <fullName evidence="2">Uncharacterized protein</fullName>
    </submittedName>
</protein>
<name>A0A0D2MDL4_9CHLO</name>
<evidence type="ECO:0000313" key="2">
    <source>
        <dbReference type="EMBL" id="KIY98841.1"/>
    </source>
</evidence>
<dbReference type="AlphaFoldDB" id="A0A0D2MDL4"/>
<feature type="non-terminal residue" evidence="2">
    <location>
        <position position="186"/>
    </location>
</feature>
<evidence type="ECO:0000313" key="3">
    <source>
        <dbReference type="Proteomes" id="UP000054498"/>
    </source>
</evidence>
<feature type="compositionally biased region" description="Low complexity" evidence="1">
    <location>
        <begin position="168"/>
        <end position="178"/>
    </location>
</feature>
<dbReference type="GeneID" id="25741993"/>
<reference evidence="2 3" key="1">
    <citation type="journal article" date="2013" name="BMC Genomics">
        <title>Reconstruction of the lipid metabolism for the microalga Monoraphidium neglectum from its genome sequence reveals characteristics suitable for biofuel production.</title>
        <authorList>
            <person name="Bogen C."/>
            <person name="Al-Dilaimi A."/>
            <person name="Albersmeier A."/>
            <person name="Wichmann J."/>
            <person name="Grundmann M."/>
            <person name="Rupp O."/>
            <person name="Lauersen K.J."/>
            <person name="Blifernez-Klassen O."/>
            <person name="Kalinowski J."/>
            <person name="Goesmann A."/>
            <person name="Mussgnug J.H."/>
            <person name="Kruse O."/>
        </authorList>
    </citation>
    <scope>NUCLEOTIDE SEQUENCE [LARGE SCALE GENOMIC DNA]</scope>
    <source>
        <strain evidence="2 3">SAG 48.87</strain>
    </source>
</reference>
<dbReference type="KEGG" id="mng:MNEG_9118"/>
<dbReference type="Proteomes" id="UP000054498">
    <property type="component" value="Unassembled WGS sequence"/>
</dbReference>
<feature type="compositionally biased region" description="Basic and acidic residues" evidence="1">
    <location>
        <begin position="100"/>
        <end position="112"/>
    </location>
</feature>
<feature type="region of interest" description="Disordered" evidence="1">
    <location>
        <begin position="58"/>
        <end position="112"/>
    </location>
</feature>